<keyword evidence="5 8" id="KW-0863">Zinc-finger</keyword>
<organism evidence="12 13">
    <name type="scientific">Forsythia ovata</name>
    <dbReference type="NCBI Taxonomy" id="205694"/>
    <lineage>
        <taxon>Eukaryota</taxon>
        <taxon>Viridiplantae</taxon>
        <taxon>Streptophyta</taxon>
        <taxon>Embryophyta</taxon>
        <taxon>Tracheophyta</taxon>
        <taxon>Spermatophyta</taxon>
        <taxon>Magnoliopsida</taxon>
        <taxon>eudicotyledons</taxon>
        <taxon>Gunneridae</taxon>
        <taxon>Pentapetalae</taxon>
        <taxon>asterids</taxon>
        <taxon>lamiids</taxon>
        <taxon>Lamiales</taxon>
        <taxon>Oleaceae</taxon>
        <taxon>Forsythieae</taxon>
        <taxon>Forsythia</taxon>
    </lineage>
</organism>
<dbReference type="GO" id="GO:0005634">
    <property type="term" value="C:nucleus"/>
    <property type="evidence" value="ECO:0007669"/>
    <property type="project" value="UniProtKB-SubCell"/>
</dbReference>
<protein>
    <submittedName>
        <fullName evidence="12">Zinc finger protein CONSTANS-LIKE 10</fullName>
    </submittedName>
</protein>
<comment type="similarity">
    <text evidence="2">Belongs to the CONSTANS family.</text>
</comment>
<evidence type="ECO:0000259" key="10">
    <source>
        <dbReference type="PROSITE" id="PS50119"/>
    </source>
</evidence>
<evidence type="ECO:0000259" key="11">
    <source>
        <dbReference type="PROSITE" id="PS51017"/>
    </source>
</evidence>
<evidence type="ECO:0000256" key="9">
    <source>
        <dbReference type="PROSITE-ProRule" id="PRU00357"/>
    </source>
</evidence>
<keyword evidence="4" id="KW-0677">Repeat</keyword>
<dbReference type="InterPro" id="IPR010402">
    <property type="entry name" value="CCT_domain"/>
</dbReference>
<dbReference type="PANTHER" id="PTHR31717">
    <property type="entry name" value="ZINC FINGER PROTEIN CONSTANS-LIKE 10"/>
    <property type="match status" value="1"/>
</dbReference>
<dbReference type="GO" id="GO:0008270">
    <property type="term" value="F:zinc ion binding"/>
    <property type="evidence" value="ECO:0007669"/>
    <property type="project" value="UniProtKB-KW"/>
</dbReference>
<keyword evidence="3" id="KW-0479">Metal-binding</keyword>
<comment type="caution">
    <text evidence="12">The sequence shown here is derived from an EMBL/GenBank/DDBJ whole genome shotgun (WGS) entry which is preliminary data.</text>
</comment>
<accession>A0ABD1S707</accession>
<dbReference type="AlphaFoldDB" id="A0ABD1S707"/>
<reference evidence="13" key="1">
    <citation type="submission" date="2024-07" db="EMBL/GenBank/DDBJ databases">
        <title>Two chromosome-level genome assemblies of Korean endemic species Abeliophyllum distichum and Forsythia ovata (Oleaceae).</title>
        <authorList>
            <person name="Jang H."/>
        </authorList>
    </citation>
    <scope>NUCLEOTIDE SEQUENCE [LARGE SCALE GENOMIC DNA]</scope>
</reference>
<keyword evidence="6" id="KW-0862">Zinc</keyword>
<dbReference type="PANTHER" id="PTHR31717:SF138">
    <property type="entry name" value="CONSTANS-LIKE PROTEIN DAYS TO HEADING ON CHROMOSOME 2"/>
    <property type="match status" value="1"/>
</dbReference>
<evidence type="ECO:0000256" key="3">
    <source>
        <dbReference type="ARBA" id="ARBA00022723"/>
    </source>
</evidence>
<evidence type="ECO:0000256" key="2">
    <source>
        <dbReference type="ARBA" id="ARBA00010024"/>
    </source>
</evidence>
<evidence type="ECO:0000256" key="8">
    <source>
        <dbReference type="PROSITE-ProRule" id="PRU00024"/>
    </source>
</evidence>
<feature type="domain" description="B box-type" evidence="10">
    <location>
        <begin position="1"/>
        <end position="46"/>
    </location>
</feature>
<name>A0ABD1S707_9LAMI</name>
<comment type="subcellular location">
    <subcellularLocation>
        <location evidence="1 9">Nucleus</location>
    </subcellularLocation>
</comment>
<keyword evidence="7 9" id="KW-0539">Nucleus</keyword>
<dbReference type="PROSITE" id="PS51017">
    <property type="entry name" value="CCT"/>
    <property type="match status" value="1"/>
</dbReference>
<evidence type="ECO:0000313" key="13">
    <source>
        <dbReference type="Proteomes" id="UP001604277"/>
    </source>
</evidence>
<dbReference type="GO" id="GO:0006355">
    <property type="term" value="P:regulation of DNA-templated transcription"/>
    <property type="evidence" value="ECO:0007669"/>
    <property type="project" value="UniProtKB-ARBA"/>
</dbReference>
<sequence length="392" mass="43627">MGQLCDFCGEQRSMVYCRSDAACLCLSCDRNVHSANALSRHHSRTLVCEQCNSQPAAVRFIEEEISLCENCNWSSHVAPASAADHKQQSINCYSGCPSAAQLYSIWSFFSADYSSCNPEIGSTSLEKKDQNLTYHSLPPMKCSIAEAAMDPVASDVDKISGSRFLNSLNEKACSSRTKHLEPFDEDDLYKDLNISDIDLGLNDCEELFGESLDDPQQFFENGGIENLFEIGSVHSSEINSECVYAVKDSSSSQNKIKEMICSNPISADRVTSCKTDPNTFLPRKALSTPLLSFSGLTGESSTGNHQECGMSSMLIIGEPPWHFPCPKSQETSSSRDCAVLRYREKKKSRKFNKRIRYASRKVMADVRKRVKGRFVKAGDPYDYDPLCQTRSK</sequence>
<dbReference type="CDD" id="cd19821">
    <property type="entry name" value="Bbox1_BBX-like"/>
    <property type="match status" value="1"/>
</dbReference>
<dbReference type="SMART" id="SM00336">
    <property type="entry name" value="BBOX"/>
    <property type="match status" value="1"/>
</dbReference>
<evidence type="ECO:0000256" key="4">
    <source>
        <dbReference type="ARBA" id="ARBA00022737"/>
    </source>
</evidence>
<dbReference type="Pfam" id="PF06203">
    <property type="entry name" value="CCT"/>
    <property type="match status" value="1"/>
</dbReference>
<gene>
    <name evidence="12" type="ORF">Fot_39410</name>
</gene>
<dbReference type="InterPro" id="IPR000315">
    <property type="entry name" value="Znf_B-box"/>
</dbReference>
<evidence type="ECO:0000313" key="12">
    <source>
        <dbReference type="EMBL" id="KAL2495653.1"/>
    </source>
</evidence>
<evidence type="ECO:0000256" key="1">
    <source>
        <dbReference type="ARBA" id="ARBA00004123"/>
    </source>
</evidence>
<dbReference type="InterPro" id="IPR049808">
    <property type="entry name" value="CONSTANS-like_Bbox1"/>
</dbReference>
<feature type="domain" description="CCT" evidence="11">
    <location>
        <begin position="335"/>
        <end position="377"/>
    </location>
</feature>
<evidence type="ECO:0000256" key="6">
    <source>
        <dbReference type="ARBA" id="ARBA00022833"/>
    </source>
</evidence>
<dbReference type="PROSITE" id="PS50119">
    <property type="entry name" value="ZF_BBOX"/>
    <property type="match status" value="1"/>
</dbReference>
<dbReference type="EMBL" id="JBFOLJ010000011">
    <property type="protein sequence ID" value="KAL2495653.1"/>
    <property type="molecule type" value="Genomic_DNA"/>
</dbReference>
<evidence type="ECO:0000256" key="5">
    <source>
        <dbReference type="ARBA" id="ARBA00022771"/>
    </source>
</evidence>
<dbReference type="Proteomes" id="UP001604277">
    <property type="component" value="Unassembled WGS sequence"/>
</dbReference>
<evidence type="ECO:0000256" key="7">
    <source>
        <dbReference type="ARBA" id="ARBA00023242"/>
    </source>
</evidence>
<proteinExistence type="inferred from homology"/>
<keyword evidence="13" id="KW-1185">Reference proteome</keyword>